<organism evidence="3 4">
    <name type="scientific">Candidatus Zambryskibacteria bacterium CG_4_9_14_3_um_filter_40_16</name>
    <dbReference type="NCBI Taxonomy" id="1975111"/>
    <lineage>
        <taxon>Bacteria</taxon>
        <taxon>Candidatus Zambryskiibacteriota</taxon>
    </lineage>
</organism>
<evidence type="ECO:0000313" key="3">
    <source>
        <dbReference type="EMBL" id="PJA33442.1"/>
    </source>
</evidence>
<sequence length="335" mass="35500">EFFKKTMGIVTVTLVISAIFSLSATVFAQLQYTPLAPLPGTTVGTNCNTSDPVNDPNCKVGVSSYIPAVFKLSIAIAGILAVLMMVVGGVQYLSTDAISGKEEGKEKIQNALWGFLLAIGAFIILNTINPGLLSFDLGKYQSIKQAPSAPAPTPSRAGVLAFCTAENSIPGRTWCDDSIERNKLAAGLNPVAVKQNGPCLDIGQQDCTSVFGLYDATINAIKGVKTRCDAFAAKNNLPECKIVITGGTEYWLHGKTKGGKPTPPECVLDIKCNPTGHKPNGTVVDFRMGDPSFDSYIKQNGPASAFSCAPGTKYIVNGKIYVDEAPGGDHWHVCY</sequence>
<dbReference type="Proteomes" id="UP000231487">
    <property type="component" value="Unassembled WGS sequence"/>
</dbReference>
<feature type="transmembrane region" description="Helical" evidence="1">
    <location>
        <begin position="111"/>
        <end position="133"/>
    </location>
</feature>
<keyword evidence="1" id="KW-1133">Transmembrane helix</keyword>
<proteinExistence type="predicted"/>
<feature type="non-terminal residue" evidence="3">
    <location>
        <position position="1"/>
    </location>
</feature>
<feature type="chain" id="PRO_5014773222" evidence="2">
    <location>
        <begin position="29"/>
        <end position="335"/>
    </location>
</feature>
<protein>
    <submittedName>
        <fullName evidence="3">Uncharacterized protein</fullName>
    </submittedName>
</protein>
<dbReference type="AlphaFoldDB" id="A0A2M7WTX6"/>
<gene>
    <name evidence="3" type="ORF">CO184_02015</name>
</gene>
<name>A0A2M7WTX6_9BACT</name>
<evidence type="ECO:0000256" key="2">
    <source>
        <dbReference type="SAM" id="SignalP"/>
    </source>
</evidence>
<feature type="signal peptide" evidence="2">
    <location>
        <begin position="1"/>
        <end position="28"/>
    </location>
</feature>
<feature type="transmembrane region" description="Helical" evidence="1">
    <location>
        <begin position="69"/>
        <end position="90"/>
    </location>
</feature>
<dbReference type="EMBL" id="PFXE01000039">
    <property type="protein sequence ID" value="PJA33442.1"/>
    <property type="molecule type" value="Genomic_DNA"/>
</dbReference>
<evidence type="ECO:0000256" key="1">
    <source>
        <dbReference type="SAM" id="Phobius"/>
    </source>
</evidence>
<evidence type="ECO:0000313" key="4">
    <source>
        <dbReference type="Proteomes" id="UP000231487"/>
    </source>
</evidence>
<comment type="caution">
    <text evidence="3">The sequence shown here is derived from an EMBL/GenBank/DDBJ whole genome shotgun (WGS) entry which is preliminary data.</text>
</comment>
<keyword evidence="1" id="KW-0472">Membrane</keyword>
<accession>A0A2M7WTX6</accession>
<keyword evidence="2" id="KW-0732">Signal</keyword>
<keyword evidence="1" id="KW-0812">Transmembrane</keyword>
<reference evidence="4" key="1">
    <citation type="submission" date="2017-09" db="EMBL/GenBank/DDBJ databases">
        <title>Depth-based differentiation of microbial function through sediment-hosted aquifers and enrichment of novel symbionts in the deep terrestrial subsurface.</title>
        <authorList>
            <person name="Probst A.J."/>
            <person name="Ladd B."/>
            <person name="Jarett J.K."/>
            <person name="Geller-Mcgrath D.E."/>
            <person name="Sieber C.M.K."/>
            <person name="Emerson J.B."/>
            <person name="Anantharaman K."/>
            <person name="Thomas B.C."/>
            <person name="Malmstrom R."/>
            <person name="Stieglmeier M."/>
            <person name="Klingl A."/>
            <person name="Woyke T."/>
            <person name="Ryan C.M."/>
            <person name="Banfield J.F."/>
        </authorList>
    </citation>
    <scope>NUCLEOTIDE SEQUENCE [LARGE SCALE GENOMIC DNA]</scope>
</reference>